<reference evidence="2" key="1">
    <citation type="submission" date="2020-10" db="EMBL/GenBank/DDBJ databases">
        <title>Complete genome sequence of Bacillus velezensis NST6.</title>
        <authorList>
            <person name="Choi J."/>
        </authorList>
    </citation>
    <scope>NUCLEOTIDE SEQUENCE [LARGE SCALE GENOMIC DNA]</scope>
    <source>
        <strain evidence="2">NST6</strain>
    </source>
</reference>
<dbReference type="InterPro" id="IPR001932">
    <property type="entry name" value="PPM-type_phosphatase-like_dom"/>
</dbReference>
<dbReference type="InterPro" id="IPR039248">
    <property type="entry name" value="Ptase_RsbX"/>
</dbReference>
<name>A0A172XEV9_BACVE</name>
<dbReference type="SMART" id="SM00331">
    <property type="entry name" value="PP2C_SIG"/>
    <property type="match status" value="1"/>
</dbReference>
<dbReference type="KEGG" id="bmp:NG74_00490"/>
<dbReference type="STRING" id="1155777.BANAU_0438"/>
<keyword evidence="1" id="KW-0378">Hydrolase</keyword>
<protein>
    <submittedName>
        <fullName evidence="1">Phosphoserine phosphatase RsbX</fullName>
        <ecNumber evidence="1">3.1.3.3</ecNumber>
    </submittedName>
</protein>
<dbReference type="PANTHER" id="PTHR35801">
    <property type="entry name" value="PHOSPHOSERINE PHOSPHATASE RSBX"/>
    <property type="match status" value="1"/>
</dbReference>
<accession>A0A172XEV9</accession>
<dbReference type="SMART" id="SM00332">
    <property type="entry name" value="PP2Cc"/>
    <property type="match status" value="1"/>
</dbReference>
<dbReference type="SUPFAM" id="SSF81606">
    <property type="entry name" value="PP2C-like"/>
    <property type="match status" value="1"/>
</dbReference>
<dbReference type="GO" id="GO:0016787">
    <property type="term" value="F:hydrolase activity"/>
    <property type="evidence" value="ECO:0007669"/>
    <property type="project" value="UniProtKB-KW"/>
</dbReference>
<dbReference type="Pfam" id="PF07228">
    <property type="entry name" value="SpoIIE"/>
    <property type="match status" value="1"/>
</dbReference>
<dbReference type="Gene3D" id="3.60.40.10">
    <property type="entry name" value="PPM-type phosphatase domain"/>
    <property type="match status" value="1"/>
</dbReference>
<dbReference type="PROSITE" id="PS51746">
    <property type="entry name" value="PPM_2"/>
    <property type="match status" value="1"/>
</dbReference>
<accession>A0A2D3DKU0</accession>
<dbReference type="Proteomes" id="UP000587477">
    <property type="component" value="Chromosome"/>
</dbReference>
<evidence type="ECO:0000313" key="1">
    <source>
        <dbReference type="EMBL" id="QOY26232.1"/>
    </source>
</evidence>
<dbReference type="EMBL" id="CP063687">
    <property type="protein sequence ID" value="QOY26232.1"/>
    <property type="molecule type" value="Genomic_DNA"/>
</dbReference>
<dbReference type="RefSeq" id="WP_007410234.1">
    <property type="nucleotide sequence ID" value="NZ_AP024501.1"/>
</dbReference>
<gene>
    <name evidence="1" type="primary">rsbX</name>
    <name evidence="1" type="ORF">BACVE_001195</name>
</gene>
<dbReference type="GeneID" id="75094206"/>
<dbReference type="EC" id="3.1.3.3" evidence="1"/>
<sequence length="200" mass="22396">MIQVEENEHVQTLVYQLNKEGKSICGDSFFMKANEEELVCAVADGLGSGSLANESSSAIKDIVETYADEDVESIIERCNQAMKNKRGATASILKINFIKRELTYCSIGNVRFFLHSPSGEVFHPLPISGYLSGKPQRYKTYTSSYEKGARFIIYTDGLEVPHIRTCLKQGHSIEDISKSLHPYTTSRRDDLTYILGQLLS</sequence>
<organism evidence="1 2">
    <name type="scientific">Bacillus velezensis</name>
    <dbReference type="NCBI Taxonomy" id="492670"/>
    <lineage>
        <taxon>Bacteria</taxon>
        <taxon>Bacillati</taxon>
        <taxon>Bacillota</taxon>
        <taxon>Bacilli</taxon>
        <taxon>Bacillales</taxon>
        <taxon>Bacillaceae</taxon>
        <taxon>Bacillus</taxon>
        <taxon>Bacillus amyloliquefaciens group</taxon>
    </lineage>
</organism>
<dbReference type="AlphaFoldDB" id="A0A172XEV9"/>
<proteinExistence type="predicted"/>
<evidence type="ECO:0000313" key="2">
    <source>
        <dbReference type="Proteomes" id="UP000587477"/>
    </source>
</evidence>
<dbReference type="InterPro" id="IPR036457">
    <property type="entry name" value="PPM-type-like_dom_sf"/>
</dbReference>
<dbReference type="PANTHER" id="PTHR35801:SF1">
    <property type="entry name" value="PHOSPHOSERINE PHOSPHATASE RSBX"/>
    <property type="match status" value="1"/>
</dbReference>